<keyword evidence="4 7" id="KW-1133">Transmembrane helix</keyword>
<dbReference type="RefSeq" id="XP_024664823.1">
    <property type="nucleotide sequence ID" value="XM_024809055.1"/>
</dbReference>
<dbReference type="PANTHER" id="PTHR17920:SF3">
    <property type="entry name" value="TRANSMEMBRANE AND COILED-COIL DOMAIN-CONTAINING PROTEIN 4"/>
    <property type="match status" value="1"/>
</dbReference>
<accession>A0A2T0FIQ8</accession>
<evidence type="ECO:0000256" key="5">
    <source>
        <dbReference type="ARBA" id="ARBA00023136"/>
    </source>
</evidence>
<dbReference type="GO" id="GO:0016020">
    <property type="term" value="C:membrane"/>
    <property type="evidence" value="ECO:0007669"/>
    <property type="project" value="UniProtKB-SubCell"/>
</dbReference>
<dbReference type="OrthoDB" id="277931at2759"/>
<dbReference type="Proteomes" id="UP000238350">
    <property type="component" value="Unassembled WGS sequence"/>
</dbReference>
<dbReference type="PANTHER" id="PTHR17920">
    <property type="entry name" value="TRANSMEMBRANE AND COILED-COIL DOMAIN-CONTAINING PROTEIN 4 TMCO4"/>
    <property type="match status" value="1"/>
</dbReference>
<keyword evidence="3 7" id="KW-0812">Transmembrane</keyword>
<feature type="region of interest" description="Disordered" evidence="6">
    <location>
        <begin position="807"/>
        <end position="826"/>
    </location>
</feature>
<evidence type="ECO:0000256" key="7">
    <source>
        <dbReference type="SAM" id="Phobius"/>
    </source>
</evidence>
<dbReference type="STRING" id="45607.A0A2T0FIQ8"/>
<feature type="region of interest" description="Disordered" evidence="6">
    <location>
        <begin position="92"/>
        <end position="111"/>
    </location>
</feature>
<feature type="compositionally biased region" description="Basic and acidic residues" evidence="6">
    <location>
        <begin position="807"/>
        <end position="825"/>
    </location>
</feature>
<feature type="region of interest" description="Disordered" evidence="6">
    <location>
        <begin position="854"/>
        <end position="956"/>
    </location>
</feature>
<dbReference type="EMBL" id="NDIQ01000021">
    <property type="protein sequence ID" value="PRT54878.1"/>
    <property type="molecule type" value="Genomic_DNA"/>
</dbReference>
<dbReference type="InterPro" id="IPR029058">
    <property type="entry name" value="AB_hydrolase_fold"/>
</dbReference>
<dbReference type="AlphaFoldDB" id="A0A2T0FIQ8"/>
<feature type="transmembrane region" description="Helical" evidence="7">
    <location>
        <begin position="423"/>
        <end position="454"/>
    </location>
</feature>
<evidence type="ECO:0000313" key="8">
    <source>
        <dbReference type="EMBL" id="PRT54878.1"/>
    </source>
</evidence>
<dbReference type="InterPro" id="IPR007941">
    <property type="entry name" value="DUF726"/>
</dbReference>
<dbReference type="SUPFAM" id="SSF53474">
    <property type="entry name" value="alpha/beta-Hydrolases"/>
    <property type="match status" value="1"/>
</dbReference>
<comment type="subcellular location">
    <subcellularLocation>
        <location evidence="1">Membrane</location>
        <topology evidence="1">Multi-pass membrane protein</topology>
    </subcellularLocation>
</comment>
<evidence type="ECO:0000256" key="2">
    <source>
        <dbReference type="ARBA" id="ARBA00009824"/>
    </source>
</evidence>
<organism evidence="8 9">
    <name type="scientific">Wickerhamiella sorbophila</name>
    <dbReference type="NCBI Taxonomy" id="45607"/>
    <lineage>
        <taxon>Eukaryota</taxon>
        <taxon>Fungi</taxon>
        <taxon>Dikarya</taxon>
        <taxon>Ascomycota</taxon>
        <taxon>Saccharomycotina</taxon>
        <taxon>Dipodascomycetes</taxon>
        <taxon>Dipodascales</taxon>
        <taxon>Trichomonascaceae</taxon>
        <taxon>Wickerhamiella</taxon>
    </lineage>
</organism>
<dbReference type="GeneID" id="36516246"/>
<dbReference type="Pfam" id="PF05277">
    <property type="entry name" value="DUF726"/>
    <property type="match status" value="1"/>
</dbReference>
<evidence type="ECO:0000256" key="4">
    <source>
        <dbReference type="ARBA" id="ARBA00022989"/>
    </source>
</evidence>
<evidence type="ECO:0000256" key="6">
    <source>
        <dbReference type="SAM" id="MobiDB-lite"/>
    </source>
</evidence>
<evidence type="ECO:0000313" key="9">
    <source>
        <dbReference type="Proteomes" id="UP000238350"/>
    </source>
</evidence>
<evidence type="ECO:0000256" key="1">
    <source>
        <dbReference type="ARBA" id="ARBA00004141"/>
    </source>
</evidence>
<comment type="similarity">
    <text evidence="2">Belongs to the TMCO4 family.</text>
</comment>
<protein>
    <submittedName>
        <fullName evidence="8">Putative membrane protein C6F6.13c</fullName>
    </submittedName>
</protein>
<evidence type="ECO:0000256" key="3">
    <source>
        <dbReference type="ARBA" id="ARBA00022692"/>
    </source>
</evidence>
<feature type="transmembrane region" description="Helical" evidence="7">
    <location>
        <begin position="466"/>
        <end position="486"/>
    </location>
</feature>
<gene>
    <name evidence="8" type="ORF">B9G98_02498</name>
</gene>
<name>A0A2T0FIQ8_9ASCO</name>
<comment type="caution">
    <text evidence="8">The sequence shown here is derived from an EMBL/GenBank/DDBJ whole genome shotgun (WGS) entry which is preliminary data.</text>
</comment>
<sequence length="956" mass="105192">MADDEDYLEFRLGGESNDDGVVRYYTPQGDQSHPAELINYVANQSGSLSKVSLGGSKEDIKQDDQGVQEKLRHFEQANTSTTSFVSVQSELSPEAPAVEEVPQTPKTPETPRIRQNALGELVLEDGQALKDKQADNEDEGWLPMRTVGSSEEYDDMGNLVVHQNLFDYAGEEDVAVSGYTRVGVDDDAKSITSLDEKTDYLFDKEDGDSHTQIQTTKEMLTDRQKIAYVGLLRLELAVMADKLRATTGDSSHGAVAIESLQVWGSQIIRRIYAHMELNNEEQLMIEQLAYHGVLASDLSPCLRTAQKVNKGKIVQVDIESPVEVSDLHAEAPSEQIKLKEAIDVRWTVLCDLFLNLVAQSVYDSRSRTLLELLGAELGVSRLDICQFERKVTDAMQLDESAGQTWDDQDIIESRRKRALKRKYAYIGLATLGGGLVIGLSAGLLAPVIGAGIAAGLTTIGIGGTSGFLAGAGGAALITTTGVSIGARVGQKSMTRRVAPVRTFEFRPLHNNQRVNVIVTVSGWMNGKEDDVRLPYSTVDPVMGDLLSVYWEPEMMQSTGETINILATEALTQSVQQILGATILTSLMASIQLPMALAKLSYLLDNPWNVSLDRAWAAGLILADTLQQRHLGARPVTLIGFSLGARAIYSCLVELARQSAFGLIQDVYIYGAPVVYSKKAVMKARSVVSGRFVNGYSRKDWILGYLFRATSGGLGTVFGLAPINSMFEIENIDVTEFVDGHMAYRAKMPKLLKVSGFTVLSEEFDDYADPDPKKLRERQQKLIHDLNEEKPVKKKWWPWARSTSRDKAWLDQAKESTDETESKDGDGEYNAFDVSAIRKEVGRLEKMEVEMIFDADVDDTDPPPEYVPEPMHLAEEDEDIPQPPPANRSQVKEGAKAVRTGYSPHKPIADSLSRNKLPEAHSEDLSAAAPKSPQTNYSPPATPKTKSAEDGITFTFD</sequence>
<keyword evidence="5 7" id="KW-0472">Membrane</keyword>
<proteinExistence type="inferred from homology"/>
<reference evidence="8 9" key="1">
    <citation type="submission" date="2017-04" db="EMBL/GenBank/DDBJ databases">
        <title>Genome sequencing of [Candida] sorbophila.</title>
        <authorList>
            <person name="Ahn J.O."/>
        </authorList>
    </citation>
    <scope>NUCLEOTIDE SEQUENCE [LARGE SCALE GENOMIC DNA]</scope>
    <source>
        <strain evidence="8 9">DS02</strain>
    </source>
</reference>
<keyword evidence="9" id="KW-1185">Reference proteome</keyword>